<dbReference type="InterPro" id="IPR058792">
    <property type="entry name" value="Beta-barrel_RND_2"/>
</dbReference>
<gene>
    <name evidence="4" type="ORF">ACFQT0_25200</name>
</gene>
<keyword evidence="2" id="KW-0175">Coiled coil</keyword>
<dbReference type="Proteomes" id="UP001596513">
    <property type="component" value="Unassembled WGS sequence"/>
</dbReference>
<reference evidence="5" key="1">
    <citation type="journal article" date="2019" name="Int. J. Syst. Evol. Microbiol.">
        <title>The Global Catalogue of Microorganisms (GCM) 10K type strain sequencing project: providing services to taxonomists for standard genome sequencing and annotation.</title>
        <authorList>
            <consortium name="The Broad Institute Genomics Platform"/>
            <consortium name="The Broad Institute Genome Sequencing Center for Infectious Disease"/>
            <person name="Wu L."/>
            <person name="Ma J."/>
        </authorList>
    </citation>
    <scope>NUCLEOTIDE SEQUENCE [LARGE SCALE GENOMIC DNA]</scope>
    <source>
        <strain evidence="5">JCM 19635</strain>
    </source>
</reference>
<dbReference type="PANTHER" id="PTHR32347">
    <property type="entry name" value="EFFLUX SYSTEM COMPONENT YKNX-RELATED"/>
    <property type="match status" value="1"/>
</dbReference>
<comment type="caution">
    <text evidence="4">The sequence shown here is derived from an EMBL/GenBank/DDBJ whole genome shotgun (WGS) entry which is preliminary data.</text>
</comment>
<keyword evidence="5" id="KW-1185">Reference proteome</keyword>
<evidence type="ECO:0000256" key="2">
    <source>
        <dbReference type="ARBA" id="ARBA00023054"/>
    </source>
</evidence>
<evidence type="ECO:0000313" key="5">
    <source>
        <dbReference type="Proteomes" id="UP001596513"/>
    </source>
</evidence>
<comment type="subcellular location">
    <subcellularLocation>
        <location evidence="1">Cell envelope</location>
    </subcellularLocation>
</comment>
<name>A0ABW2U9V7_9BACT</name>
<evidence type="ECO:0000256" key="1">
    <source>
        <dbReference type="ARBA" id="ARBA00004196"/>
    </source>
</evidence>
<sequence>MNSRTAYQTAVLNYQTLQKQLNFAAAQARKNLQIAQRQASDYVLRSKIKGIVYKLYREKGEAVTPQTPLALLGDARHFVLQMQVDETDIVKIRPGQQVLVTLDSYKGQVFTARVTTVSPIMNTASKTFLVEAEFIRQPPCCTPSSASKPTSCCKPSPKRC</sequence>
<protein>
    <submittedName>
        <fullName evidence="4">Efflux RND transporter periplasmic adaptor subunit</fullName>
    </submittedName>
</protein>
<dbReference type="EMBL" id="JBHTEK010000001">
    <property type="protein sequence ID" value="MFC7670292.1"/>
    <property type="molecule type" value="Genomic_DNA"/>
</dbReference>
<evidence type="ECO:0000259" key="3">
    <source>
        <dbReference type="Pfam" id="PF25954"/>
    </source>
</evidence>
<dbReference type="Gene3D" id="2.40.30.170">
    <property type="match status" value="1"/>
</dbReference>
<dbReference type="Pfam" id="PF25954">
    <property type="entry name" value="Beta-barrel_RND_2"/>
    <property type="match status" value="1"/>
</dbReference>
<dbReference type="InterPro" id="IPR050465">
    <property type="entry name" value="UPF0194_transport"/>
</dbReference>
<organism evidence="4 5">
    <name type="scientific">Hymenobacter humi</name>
    <dbReference type="NCBI Taxonomy" id="1411620"/>
    <lineage>
        <taxon>Bacteria</taxon>
        <taxon>Pseudomonadati</taxon>
        <taxon>Bacteroidota</taxon>
        <taxon>Cytophagia</taxon>
        <taxon>Cytophagales</taxon>
        <taxon>Hymenobacteraceae</taxon>
        <taxon>Hymenobacter</taxon>
    </lineage>
</organism>
<evidence type="ECO:0000313" key="4">
    <source>
        <dbReference type="EMBL" id="MFC7670292.1"/>
    </source>
</evidence>
<proteinExistence type="predicted"/>
<dbReference type="RefSeq" id="WP_380205748.1">
    <property type="nucleotide sequence ID" value="NZ_JBHTEK010000001.1"/>
</dbReference>
<feature type="domain" description="CusB-like beta-barrel" evidence="3">
    <location>
        <begin position="80"/>
        <end position="132"/>
    </location>
</feature>
<accession>A0ABW2U9V7</accession>
<dbReference type="SUPFAM" id="SSF111369">
    <property type="entry name" value="HlyD-like secretion proteins"/>
    <property type="match status" value="1"/>
</dbReference>